<organism evidence="2">
    <name type="scientific">Spodoptera frugiperda nuclear polyhedrosis virus</name>
    <name type="common">SfNPV</name>
    <dbReference type="NCBI Taxonomy" id="10455"/>
    <lineage>
        <taxon>Viruses</taxon>
        <taxon>Viruses incertae sedis</taxon>
        <taxon>Naldaviricetes</taxon>
        <taxon>Lefavirales</taxon>
        <taxon>Baculoviridae</taxon>
        <taxon>Alphabaculovirus</taxon>
        <taxon>Alphabaculovirus spofrugiperdae</taxon>
    </lineage>
</organism>
<accession>A0A891XLG3</accession>
<feature type="transmembrane region" description="Helical" evidence="1">
    <location>
        <begin position="820"/>
        <end position="845"/>
    </location>
</feature>
<organismHost>
    <name type="scientific">Lepidoptera</name>
    <name type="common">moths &amp; butterflies</name>
    <dbReference type="NCBI Taxonomy" id="7088"/>
</organismHost>
<dbReference type="EMBL" id="MW162628">
    <property type="protein sequence ID" value="QRN46141.1"/>
    <property type="molecule type" value="Genomic_DNA"/>
</dbReference>
<keyword evidence="1" id="KW-1133">Transmembrane helix</keyword>
<name>A0A891XLG3_NPVSF</name>
<keyword evidence="1" id="KW-0472">Membrane</keyword>
<sequence length="879" mass="103540">MRFAVVSIFIAVILINSIKCNVQDYFESCSGKNNRTTTTSISIVNHHPCNGNEILAKFKTEKFNFTRVTGLRRFIDWITLIQDYLRRKIPSEPMIFTVVKHLKNFVIVNENISYDMQILGDRLYEIGTEIGYYYVETILRFKDSWATFQHFYNNFVIWSPTKLDAILKMYAAMRKYRKFSKYYKTEIDDATIRVINVALQYPLNKMSKQHVKQAAYVHYVSKLQDYERKKFDTLYETVEITEFPQSTTIYSGVVKITLHHNIQDLNVLNKMQEQSKIVYDNFKRFYNFLNVSFIHEMFNVDMYVYANRSEYNRMGLLITPSIKNGGITLFRNNKPTAAVYFVKEDIVPHAFNHELFHCLMYTTNRMVNMKNIKESRWFIEGTANRFGYEQCYWRNYFNMRNYQHKTIDDIVRSNYNDDMLYPMGSALVSFLFEKHPQLLRNAILTDNYSIPTNDALEHEFKIFKLNKYEECIYLDRKNQLRVKDMVQNNYLKMISNVAFEKCHNVITVRFDDCMFVLTPQRLYIENNIKNDSIVYPQKIIKLNRYEVTSLDLDFLQKGLIKFIVSLMLIDRSDPMRIVDKYFNIDNNYLYKSNVSCRNEEVMSQMLMNMPVRKETILALAATNYELKQTVQKYEKIALACQTFIPPAAVNVTGSLRSYVEHLPNLQEQHIAAIHLTKPVDALNNTIIHLAAMFNKNLFLRFYRLYNNHTRGLLNAFNETPIWLFDNTQKYIRQFRHEPYRYCLTKVMPRSSLNTTTYQQYIFTPATTTTTTTTVPSSTTTTTTTTTTPKIEEPELRHGNFTMIEKDGKSNVHVKFVKVSLISITVIVVLIFIGVSCNTVITITIIKHYNNKTNNLISSTLQFNKQKFYVNDECTLPLFD</sequence>
<keyword evidence="1" id="KW-0812">Transmembrane</keyword>
<evidence type="ECO:0000256" key="1">
    <source>
        <dbReference type="SAM" id="Phobius"/>
    </source>
</evidence>
<proteinExistence type="predicted"/>
<evidence type="ECO:0000313" key="2">
    <source>
        <dbReference type="EMBL" id="QRN46141.1"/>
    </source>
</evidence>
<protein>
    <submittedName>
        <fullName evidence="2">Sf29</fullName>
    </submittedName>
</protein>
<reference evidence="2" key="1">
    <citation type="journal article" date="2021" name="Infect. Genet. Evol.">
        <title>Genomic diversity in a population of Spodoptera frugiperda nucleopolyhedrovirus.</title>
        <authorList>
            <person name="Masson T."/>
            <person name="Fabre M.L."/>
            <person name="Pidre M.L."/>
            <person name="Niz J.M."/>
            <person name="Berretta M.F."/>
            <person name="Romanowski V."/>
            <person name="Ferrelli M.L."/>
        </authorList>
    </citation>
    <scope>NUCLEOTIDE SEQUENCE</scope>
    <source>
        <strain evidence="2">ARG-M</strain>
    </source>
</reference>